<dbReference type="Pfam" id="PF06235">
    <property type="entry name" value="NAD4L"/>
    <property type="match status" value="1"/>
</dbReference>
<evidence type="ECO:0000256" key="1">
    <source>
        <dbReference type="SAM" id="Phobius"/>
    </source>
</evidence>
<evidence type="ECO:0000313" key="2">
    <source>
        <dbReference type="EMBL" id="BBA10607.1"/>
    </source>
</evidence>
<dbReference type="EMBL" id="LC172077">
    <property type="protein sequence ID" value="BBA10607.1"/>
    <property type="molecule type" value="Genomic_DNA"/>
</dbReference>
<sequence>MVEIYIMSLLMVWMSILFFTVQYHYLNCLLILESIMLFALTMILYLYFNAMTSGSMFLLILTLAVCEAALGLVLLVSYVKLSGNDYMSLM</sequence>
<keyword evidence="2" id="KW-0496">Mitochondrion</keyword>
<organism evidence="2">
    <name type="scientific">Atractophaedusa antibouddah</name>
    <dbReference type="NCBI Taxonomy" id="1885788"/>
    <lineage>
        <taxon>Eukaryota</taxon>
        <taxon>Metazoa</taxon>
        <taxon>Spiralia</taxon>
        <taxon>Lophotrochozoa</taxon>
        <taxon>Mollusca</taxon>
        <taxon>Gastropoda</taxon>
        <taxon>Heterobranchia</taxon>
        <taxon>Euthyneura</taxon>
        <taxon>Panpulmonata</taxon>
        <taxon>Eupulmonata</taxon>
        <taxon>Stylommatophora</taxon>
        <taxon>Helicina</taxon>
        <taxon>Clausilioidea</taxon>
        <taxon>Clausiliidae</taxon>
        <taxon>Phaedusinae</taxon>
        <taxon>Atractophaedusa</taxon>
    </lineage>
</organism>
<keyword evidence="1" id="KW-0472">Membrane</keyword>
<reference evidence="2" key="1">
    <citation type="journal article" date="2017" name="Zool. J. Linn. Soc.">
        <title>Molecular phylogeny, frequent parallel evolution and new system of Japanese clausiliid land snails (Gastropoda: Stylommatophora).</title>
        <authorList>
            <person name="Motochin R."/>
            <person name="Wang M."/>
            <person name="Ueshima R."/>
        </authorList>
    </citation>
    <scope>NUCLEOTIDE SEQUENCE</scope>
    <source>
        <strain evidence="2">C435</strain>
        <tissue evidence="2">Muscle</tissue>
    </source>
</reference>
<keyword evidence="1" id="KW-0812">Transmembrane</keyword>
<name>A0A224A1S5_9EUPU</name>
<accession>A0A224A1S5</accession>
<feature type="transmembrane region" description="Helical" evidence="1">
    <location>
        <begin position="6"/>
        <end position="23"/>
    </location>
</feature>
<feature type="transmembrane region" description="Helical" evidence="1">
    <location>
        <begin position="30"/>
        <end position="48"/>
    </location>
</feature>
<proteinExistence type="predicted"/>
<geneLocation type="mitochondrion" evidence="2"/>
<dbReference type="AlphaFoldDB" id="A0A224A1S5"/>
<protein>
    <submittedName>
        <fullName evidence="2">NADH dehydrogenase subunit 4L</fullName>
    </submittedName>
</protein>
<feature type="transmembrane region" description="Helical" evidence="1">
    <location>
        <begin position="54"/>
        <end position="79"/>
    </location>
</feature>
<gene>
    <name evidence="2" type="primary">ND4L</name>
</gene>
<dbReference type="Gene3D" id="1.10.287.3510">
    <property type="match status" value="1"/>
</dbReference>
<dbReference type="InterPro" id="IPR009356">
    <property type="entry name" value="NAD_DH_su4L"/>
</dbReference>
<keyword evidence="1" id="KW-1133">Transmembrane helix</keyword>